<name>A0A249DZB4_9ENTR</name>
<dbReference type="Proteomes" id="UP000216438">
    <property type="component" value="Chromosome"/>
</dbReference>
<organism evidence="8 9">
    <name type="scientific">Candidatus Hamiltonella defensa</name>
    <name type="common">Bemisia tabaci</name>
    <dbReference type="NCBI Taxonomy" id="672795"/>
    <lineage>
        <taxon>Bacteria</taxon>
        <taxon>Pseudomonadati</taxon>
        <taxon>Pseudomonadota</taxon>
        <taxon>Gammaproteobacteria</taxon>
        <taxon>Enterobacterales</taxon>
        <taxon>Enterobacteriaceae</taxon>
        <taxon>aphid secondary symbionts</taxon>
        <taxon>Candidatus Williamhamiltonella</taxon>
    </lineage>
</organism>
<feature type="transmembrane region" description="Helical" evidence="7">
    <location>
        <begin position="214"/>
        <end position="235"/>
    </location>
</feature>
<evidence type="ECO:0000256" key="4">
    <source>
        <dbReference type="ARBA" id="ARBA00022692"/>
    </source>
</evidence>
<accession>A0A249DZB4</accession>
<sequence length="254" mass="28312">MMIDFTNNFLNELIVVLFASARLMPAFFLLPFFSNNVLTGSLRLPITMLVAFSLWPYQEKVLPPFETFLYLGLVSKELLIGVLLAFLISWPFWILHAVGAIIDNQRGATISSSIDPISGVDTSELSNFFNLFAAAVFLQGGGMTLFLESYHQSYQICSPLRDCTFAFSPIFAMLTKLMSKSLILASPVIAVLLMTEAILGLLSRFAPQLNAFSIALTVKSLIAFLVIILYFSAFIPDQINSLSFYSDLLPIWFK</sequence>
<evidence type="ECO:0000256" key="2">
    <source>
        <dbReference type="ARBA" id="ARBA00009772"/>
    </source>
</evidence>
<feature type="transmembrane region" description="Helical" evidence="7">
    <location>
        <begin position="128"/>
        <end position="147"/>
    </location>
</feature>
<dbReference type="RefSeq" id="WP_016857741.1">
    <property type="nucleotide sequence ID" value="NZ_CP016303.1"/>
</dbReference>
<feature type="transmembrane region" description="Helical" evidence="7">
    <location>
        <begin position="12"/>
        <end position="34"/>
    </location>
</feature>
<evidence type="ECO:0000313" key="8">
    <source>
        <dbReference type="EMBL" id="ASX26878.1"/>
    </source>
</evidence>
<dbReference type="PANTHER" id="PTHR30065">
    <property type="entry name" value="FLAGELLAR BIOSYNTHETIC PROTEIN FLIR"/>
    <property type="match status" value="1"/>
</dbReference>
<dbReference type="GO" id="GO:0005886">
    <property type="term" value="C:plasma membrane"/>
    <property type="evidence" value="ECO:0007669"/>
    <property type="project" value="UniProtKB-SubCell"/>
</dbReference>
<dbReference type="NCBIfam" id="TIGR01401">
    <property type="entry name" value="fliR_like_III"/>
    <property type="match status" value="1"/>
</dbReference>
<dbReference type="EMBL" id="CP016303">
    <property type="protein sequence ID" value="ASX26878.1"/>
    <property type="molecule type" value="Genomic_DNA"/>
</dbReference>
<dbReference type="InterPro" id="IPR006304">
    <property type="entry name" value="T3SS_SpaR/YscT"/>
</dbReference>
<keyword evidence="6 7" id="KW-0472">Membrane</keyword>
<evidence type="ECO:0000256" key="6">
    <source>
        <dbReference type="ARBA" id="ARBA00023136"/>
    </source>
</evidence>
<dbReference type="GO" id="GO:0006605">
    <property type="term" value="P:protein targeting"/>
    <property type="evidence" value="ECO:0007669"/>
    <property type="project" value="UniProtKB-UniRule"/>
</dbReference>
<comment type="subcellular location">
    <subcellularLocation>
        <location evidence="1 7">Cell membrane</location>
        <topology evidence="1 7">Multi-pass membrane protein</topology>
    </subcellularLocation>
</comment>
<dbReference type="PRINTS" id="PR00953">
    <property type="entry name" value="TYPE3IMRPROT"/>
</dbReference>
<proteinExistence type="inferred from homology"/>
<dbReference type="OrthoDB" id="9807748at2"/>
<keyword evidence="5 7" id="KW-1133">Transmembrane helix</keyword>
<keyword evidence="4 7" id="KW-0812">Transmembrane</keyword>
<dbReference type="AlphaFoldDB" id="A0A249DZB4"/>
<comment type="similarity">
    <text evidence="2 7">Belongs to the FliR/MopE/SpaR family.</text>
</comment>
<dbReference type="Pfam" id="PF01311">
    <property type="entry name" value="Bac_export_1"/>
    <property type="match status" value="1"/>
</dbReference>
<dbReference type="PANTHER" id="PTHR30065:SF1">
    <property type="entry name" value="SURFACE PRESENTATION OF ANTIGENS PROTEIN SPAR"/>
    <property type="match status" value="1"/>
</dbReference>
<feature type="transmembrane region" description="Helical" evidence="7">
    <location>
        <begin position="182"/>
        <end position="202"/>
    </location>
</feature>
<dbReference type="InterPro" id="IPR002010">
    <property type="entry name" value="T3SS_IM_R"/>
</dbReference>
<evidence type="ECO:0000256" key="3">
    <source>
        <dbReference type="ARBA" id="ARBA00022475"/>
    </source>
</evidence>
<feature type="transmembrane region" description="Helical" evidence="7">
    <location>
        <begin position="78"/>
        <end position="102"/>
    </location>
</feature>
<evidence type="ECO:0000256" key="5">
    <source>
        <dbReference type="ARBA" id="ARBA00022989"/>
    </source>
</evidence>
<reference evidence="9" key="1">
    <citation type="submission" date="2016-06" db="EMBL/GenBank/DDBJ databases">
        <authorList>
            <person name="Chen W."/>
            <person name="Hasegawa D.K."/>
        </authorList>
    </citation>
    <scope>NUCLEOTIDE SEQUENCE [LARGE SCALE GENOMIC DNA]</scope>
    <source>
        <strain evidence="9">MEAM1</strain>
    </source>
</reference>
<reference evidence="8 9" key="2">
    <citation type="submission" date="2017-09" db="EMBL/GenBank/DDBJ databases">
        <title>The genome of whitefly Bemisia tabaci, a global crop pest, provides novel insights into virus transmission, host adaptation and insecticide resistance.</title>
        <authorList>
            <person name="Kaur N."/>
            <person name="Kliot A."/>
            <person name="Pinheiro P.V."/>
            <person name="Luan J."/>
            <person name="Zheng Y."/>
            <person name="Liu W."/>
            <person name="Sun H."/>
            <person name="Yang X."/>
            <person name="Xu Y."/>
            <person name="Luo Y."/>
            <person name="Kruse A."/>
            <person name="Fisher T.W."/>
            <person name="Nelson D.R."/>
            <person name="Elimelech M."/>
            <person name="MacCoss M."/>
            <person name="Johnson R."/>
            <person name="Cohen E."/>
            <person name="Hunter W.B."/>
            <person name="Brown J.K."/>
            <person name="Jander G."/>
            <person name="Cilia M."/>
            <person name="Douglas A.E."/>
            <person name="Ghanim M."/>
            <person name="Simmons A.M."/>
            <person name="Wintermantel W.M."/>
            <person name="Ling K.-S."/>
            <person name="Fei Z."/>
        </authorList>
    </citation>
    <scope>NUCLEOTIDE SEQUENCE [LARGE SCALE GENOMIC DNA]</scope>
    <source>
        <strain evidence="8 9">MEAM1</strain>
    </source>
</reference>
<protein>
    <submittedName>
        <fullName evidence="8">EscT/YscT/HrcT family type III secretion system export apparatus protein</fullName>
    </submittedName>
</protein>
<gene>
    <name evidence="8" type="ORF">BA171_07720</name>
</gene>
<evidence type="ECO:0000256" key="1">
    <source>
        <dbReference type="ARBA" id="ARBA00004651"/>
    </source>
</evidence>
<keyword evidence="3 7" id="KW-1003">Cell membrane</keyword>
<evidence type="ECO:0000256" key="7">
    <source>
        <dbReference type="RuleBase" id="RU362072"/>
    </source>
</evidence>
<evidence type="ECO:0000313" key="9">
    <source>
        <dbReference type="Proteomes" id="UP000216438"/>
    </source>
</evidence>